<evidence type="ECO:0000313" key="5">
    <source>
        <dbReference type="Proteomes" id="UP000315496"/>
    </source>
</evidence>
<dbReference type="EMBL" id="VDLU01000001">
    <property type="protein sequence ID" value="TNJ29896.1"/>
    <property type="molecule type" value="Genomic_DNA"/>
</dbReference>
<gene>
    <name evidence="4" type="ORF">GMRT_10321</name>
</gene>
<dbReference type="OrthoDB" id="10263628at2759"/>
<dbReference type="PANTHER" id="PTHR12473">
    <property type="entry name" value="UBIQUITIN CARBOXYL-TERMINAL HYDROLASE MINDY-4-RELATED"/>
    <property type="match status" value="1"/>
</dbReference>
<dbReference type="InterPro" id="IPR025257">
    <property type="entry name" value="MINDY-3/4_CD"/>
</dbReference>
<evidence type="ECO:0000256" key="1">
    <source>
        <dbReference type="ARBA" id="ARBA00011074"/>
    </source>
</evidence>
<evidence type="ECO:0000259" key="3">
    <source>
        <dbReference type="SMART" id="SM01174"/>
    </source>
</evidence>
<feature type="region of interest" description="Disordered" evidence="2">
    <location>
        <begin position="89"/>
        <end position="129"/>
    </location>
</feature>
<comment type="caution">
    <text evidence="4">The sequence shown here is derived from an EMBL/GenBank/DDBJ whole genome shotgun (WGS) entry which is preliminary data.</text>
</comment>
<dbReference type="AlphaFoldDB" id="A0A4Z1SVV0"/>
<feature type="domain" description="Deubiquitinating enzyme MINDY-3/4 conserved" evidence="3">
    <location>
        <begin position="169"/>
        <end position="565"/>
    </location>
</feature>
<dbReference type="SMART" id="SM01174">
    <property type="entry name" value="DUF4205"/>
    <property type="match status" value="1"/>
</dbReference>
<evidence type="ECO:0000256" key="2">
    <source>
        <dbReference type="SAM" id="MobiDB-lite"/>
    </source>
</evidence>
<proteinExistence type="inferred from homology"/>
<comment type="similarity">
    <text evidence="1">Belongs to the MINDY deubiquitinase family. FAM188 subfamily.</text>
</comment>
<dbReference type="GO" id="GO:1990380">
    <property type="term" value="F:K48-linked deubiquitinase activity"/>
    <property type="evidence" value="ECO:0007669"/>
    <property type="project" value="InterPro"/>
</dbReference>
<dbReference type="VEuPathDB" id="GiardiaDB:GMRT_10321"/>
<sequence length="570" mass="64488">MSLQDLAHGIIREYLKLHSYTAAYEAFEAEAERRGIEKAFHKRVELLDAAGLTAPMREETRKRKEGGDGLLTSLEVLLREYLQLREKPSEHVAPAEVTAPSDAPSSPPSTRRRRRKVSRRVEERTEPTSPIERELDLLRKSSLAETWVRKVTVSLHDFIEGRGGMDMFRTIMFGGRSPKDLPDSWYQSLYCMAFYPSRRRKVASWGLEEPTTWGIHQGEGGPCGPIAILQGRAIRFMFQGEPPLVEVSPFADALISTINPDNTLRIYVQGIMSAIYETFMVLLRTGAPCFYIVLPATYSELTHDALTDVLRTDTPLQELVMRIGADMLIRNMDRFVVLCIETEADLRTFCSSGFYQAYALFMRASSFIPSLVVSLVLTRSLAQIQTEDFGEDTNTGLLNTYNNASQELINLFLQGRATGHLHDRDLDLDGMVLRGIYSPTDLGFLSIYEYYGYIVIGANAKWHAENASYVILNEDHYTVLFAKDKEANEQVRTLLSQRNVPTRTQVDFIYYDSLDSQPDLVRLTLTLEGPVTCKVESDGIETKSFVDSLLFSLFGEALQEVNWNGTEPYL</sequence>
<evidence type="ECO:0000313" key="4">
    <source>
        <dbReference type="EMBL" id="TNJ29896.1"/>
    </source>
</evidence>
<dbReference type="Pfam" id="PF13898">
    <property type="entry name" value="MINDY-3_4_CD"/>
    <property type="match status" value="1"/>
</dbReference>
<feature type="compositionally biased region" description="Basic and acidic residues" evidence="2">
    <location>
        <begin position="119"/>
        <end position="129"/>
    </location>
</feature>
<dbReference type="GO" id="GO:0071108">
    <property type="term" value="P:protein K48-linked deubiquitination"/>
    <property type="evidence" value="ECO:0007669"/>
    <property type="project" value="InterPro"/>
</dbReference>
<dbReference type="GO" id="GO:0006508">
    <property type="term" value="P:proteolysis"/>
    <property type="evidence" value="ECO:0007669"/>
    <property type="project" value="UniProtKB-KW"/>
</dbReference>
<dbReference type="InterPro" id="IPR039785">
    <property type="entry name" value="MINY3/4"/>
</dbReference>
<dbReference type="Proteomes" id="UP000315496">
    <property type="component" value="Chromosome 1"/>
</dbReference>
<dbReference type="PANTHER" id="PTHR12473:SF8">
    <property type="entry name" value="UBIQUITIN CARBOXYL-TERMINAL HYDROLASE MINDY-4-RELATED"/>
    <property type="match status" value="1"/>
</dbReference>
<protein>
    <recommendedName>
        <fullName evidence="3">Deubiquitinating enzyme MINDY-3/4 conserved domain-containing protein</fullName>
    </recommendedName>
</protein>
<dbReference type="GO" id="GO:0004843">
    <property type="term" value="F:cysteine-type deubiquitinase activity"/>
    <property type="evidence" value="ECO:0007669"/>
    <property type="project" value="UniProtKB-EC"/>
</dbReference>
<name>A0A4Z1SVV0_GIAMU</name>
<reference evidence="4 5" key="1">
    <citation type="submission" date="2019-05" db="EMBL/GenBank/DDBJ databases">
        <title>The compact genome of Giardia muris reveals important steps in the evolution of intestinal protozoan parasites.</title>
        <authorList>
            <person name="Xu F."/>
            <person name="Jimenez-Gonzalez A."/>
            <person name="Einarsson E."/>
            <person name="Astvaldsson A."/>
            <person name="Peirasmaki D."/>
            <person name="Eckmann L."/>
            <person name="Andersson J.O."/>
            <person name="Svard S.G."/>
            <person name="Jerlstrom-Hultqvist J."/>
        </authorList>
    </citation>
    <scope>NUCLEOTIDE SEQUENCE [LARGE SCALE GENOMIC DNA]</scope>
    <source>
        <strain evidence="4 5">Roberts-Thomson</strain>
    </source>
</reference>
<accession>A0A4Z1SVV0</accession>
<organism evidence="4 5">
    <name type="scientific">Giardia muris</name>
    <dbReference type="NCBI Taxonomy" id="5742"/>
    <lineage>
        <taxon>Eukaryota</taxon>
        <taxon>Metamonada</taxon>
        <taxon>Diplomonadida</taxon>
        <taxon>Hexamitidae</taxon>
        <taxon>Giardiinae</taxon>
        <taxon>Giardia</taxon>
    </lineage>
</organism>
<keyword evidence="5" id="KW-1185">Reference proteome</keyword>